<keyword evidence="1" id="KW-0285">Flavoprotein</keyword>
<dbReference type="PRINTS" id="PR00469">
    <property type="entry name" value="PNDRDTASEII"/>
</dbReference>
<evidence type="ECO:0000256" key="2">
    <source>
        <dbReference type="ARBA" id="ARBA00022827"/>
    </source>
</evidence>
<evidence type="ECO:0000256" key="5">
    <source>
        <dbReference type="ARBA" id="ARBA00023284"/>
    </source>
</evidence>
<dbReference type="InterPro" id="IPR050097">
    <property type="entry name" value="Ferredoxin-NADP_redctase_2"/>
</dbReference>
<dbReference type="NCBIfam" id="TIGR01292">
    <property type="entry name" value="TRX_reduct"/>
    <property type="match status" value="1"/>
</dbReference>
<dbReference type="Pfam" id="PF07992">
    <property type="entry name" value="Pyr_redox_2"/>
    <property type="match status" value="1"/>
</dbReference>
<dbReference type="Gene3D" id="3.50.50.60">
    <property type="entry name" value="FAD/NAD(P)-binding domain"/>
    <property type="match status" value="2"/>
</dbReference>
<keyword evidence="5" id="KW-0676">Redox-active center</keyword>
<evidence type="ECO:0000259" key="6">
    <source>
        <dbReference type="Pfam" id="PF07992"/>
    </source>
</evidence>
<dbReference type="PANTHER" id="PTHR48105">
    <property type="entry name" value="THIOREDOXIN REDUCTASE 1-RELATED-RELATED"/>
    <property type="match status" value="1"/>
</dbReference>
<proteinExistence type="predicted"/>
<gene>
    <name evidence="7" type="ORF">MNBD_NITROSPINAE03-112</name>
</gene>
<dbReference type="EMBL" id="UOGB01000103">
    <property type="protein sequence ID" value="VAX18222.1"/>
    <property type="molecule type" value="Genomic_DNA"/>
</dbReference>
<feature type="domain" description="FAD/NAD(P)-binding" evidence="6">
    <location>
        <begin position="2"/>
        <end position="286"/>
    </location>
</feature>
<evidence type="ECO:0000256" key="1">
    <source>
        <dbReference type="ARBA" id="ARBA00022630"/>
    </source>
</evidence>
<dbReference type="EC" id="1.8.1.9" evidence="7"/>
<keyword evidence="2" id="KW-0274">FAD</keyword>
<name>A0A3B1BQL2_9ZZZZ</name>
<sequence length="312" mass="33606">MYDCVVIGGGPGGICAAIYAIRAGLKTVILEKLGVGGQIAVSDIIENYPGFPSISGPDLMRHFEDHAKSVKAELIFTNVKKIETGDGGLVIHTGKDPIKTKTVVICSGAEPKHLGFKGEMEFMGRGVSTCGTCDGNFYRNKPVAVIGGGDTAVKESIFLSRIVGKIYHIHRRDRFRAEQVLQDRIMSRENIEFCWKSNVEEALGDDSGVTGLRIKDIESGQTKDLAVDGIFVFVGINPNTSFVDCKKDDQGFIITDVNMATSVPGIFAAGDCRVTPLRQVSTAVGDAAIAAFKADEYISECEGRSYEKVAKL</sequence>
<organism evidence="7">
    <name type="scientific">hydrothermal vent metagenome</name>
    <dbReference type="NCBI Taxonomy" id="652676"/>
    <lineage>
        <taxon>unclassified sequences</taxon>
        <taxon>metagenomes</taxon>
        <taxon>ecological metagenomes</taxon>
    </lineage>
</organism>
<dbReference type="GO" id="GO:0019430">
    <property type="term" value="P:removal of superoxide radicals"/>
    <property type="evidence" value="ECO:0007669"/>
    <property type="project" value="InterPro"/>
</dbReference>
<dbReference type="PRINTS" id="PR00368">
    <property type="entry name" value="FADPNR"/>
</dbReference>
<dbReference type="InterPro" id="IPR036188">
    <property type="entry name" value="FAD/NAD-bd_sf"/>
</dbReference>
<accession>A0A3B1BQL2</accession>
<dbReference type="SUPFAM" id="SSF51905">
    <property type="entry name" value="FAD/NAD(P)-binding domain"/>
    <property type="match status" value="1"/>
</dbReference>
<dbReference type="GO" id="GO:0004791">
    <property type="term" value="F:thioredoxin-disulfide reductase (NADPH) activity"/>
    <property type="evidence" value="ECO:0007669"/>
    <property type="project" value="UniProtKB-EC"/>
</dbReference>
<keyword evidence="4" id="KW-1015">Disulfide bond</keyword>
<protein>
    <submittedName>
        <fullName evidence="7">Thioredoxin reductase</fullName>
        <ecNumber evidence="7">1.8.1.9</ecNumber>
    </submittedName>
</protein>
<evidence type="ECO:0000313" key="7">
    <source>
        <dbReference type="EMBL" id="VAX18222.1"/>
    </source>
</evidence>
<dbReference type="InterPro" id="IPR005982">
    <property type="entry name" value="Thioredox_Rdtase"/>
</dbReference>
<dbReference type="PROSITE" id="PS00573">
    <property type="entry name" value="PYRIDINE_REDOX_2"/>
    <property type="match status" value="1"/>
</dbReference>
<keyword evidence="3 7" id="KW-0560">Oxidoreductase</keyword>
<dbReference type="GO" id="GO:0005737">
    <property type="term" value="C:cytoplasm"/>
    <property type="evidence" value="ECO:0007669"/>
    <property type="project" value="InterPro"/>
</dbReference>
<evidence type="ECO:0000256" key="4">
    <source>
        <dbReference type="ARBA" id="ARBA00023157"/>
    </source>
</evidence>
<dbReference type="InterPro" id="IPR023753">
    <property type="entry name" value="FAD/NAD-binding_dom"/>
</dbReference>
<dbReference type="InterPro" id="IPR008255">
    <property type="entry name" value="Pyr_nucl-diS_OxRdtase_2_AS"/>
</dbReference>
<reference evidence="7" key="1">
    <citation type="submission" date="2018-06" db="EMBL/GenBank/DDBJ databases">
        <authorList>
            <person name="Zhirakovskaya E."/>
        </authorList>
    </citation>
    <scope>NUCLEOTIDE SEQUENCE</scope>
</reference>
<evidence type="ECO:0000256" key="3">
    <source>
        <dbReference type="ARBA" id="ARBA00023002"/>
    </source>
</evidence>
<dbReference type="AlphaFoldDB" id="A0A3B1BQL2"/>